<keyword evidence="2" id="KW-1185">Reference proteome</keyword>
<evidence type="ECO:0000313" key="2">
    <source>
        <dbReference type="Proteomes" id="UP000271098"/>
    </source>
</evidence>
<dbReference type="EMBL" id="UYRT01090273">
    <property type="protein sequence ID" value="VDN35863.1"/>
    <property type="molecule type" value="Genomic_DNA"/>
</dbReference>
<reference evidence="3" key="1">
    <citation type="submission" date="2016-06" db="UniProtKB">
        <authorList>
            <consortium name="WormBaseParasite"/>
        </authorList>
    </citation>
    <scope>IDENTIFICATION</scope>
</reference>
<dbReference type="GO" id="GO:0006644">
    <property type="term" value="P:phospholipid metabolic process"/>
    <property type="evidence" value="ECO:0007669"/>
    <property type="project" value="TreeGrafter"/>
</dbReference>
<evidence type="ECO:0000313" key="3">
    <source>
        <dbReference type="WBParaSite" id="GPUH_0002037701-mRNA-1"/>
    </source>
</evidence>
<evidence type="ECO:0000313" key="1">
    <source>
        <dbReference type="EMBL" id="VDN35863.1"/>
    </source>
</evidence>
<dbReference type="PANTHER" id="PTHR21325">
    <property type="entry name" value="PHOSPHOLIPASE B, PLB1"/>
    <property type="match status" value="1"/>
</dbReference>
<dbReference type="WBParaSite" id="GPUH_0002037701-mRNA-1">
    <property type="protein sequence ID" value="GPUH_0002037701-mRNA-1"/>
    <property type="gene ID" value="GPUH_0002037701"/>
</dbReference>
<organism evidence="3">
    <name type="scientific">Gongylonema pulchrum</name>
    <dbReference type="NCBI Taxonomy" id="637853"/>
    <lineage>
        <taxon>Eukaryota</taxon>
        <taxon>Metazoa</taxon>
        <taxon>Ecdysozoa</taxon>
        <taxon>Nematoda</taxon>
        <taxon>Chromadorea</taxon>
        <taxon>Rhabditida</taxon>
        <taxon>Spirurina</taxon>
        <taxon>Spiruromorpha</taxon>
        <taxon>Spiruroidea</taxon>
        <taxon>Gongylonematidae</taxon>
        <taxon>Gongylonema</taxon>
    </lineage>
</organism>
<sequence length="98" mass="10945">MLGHDCVHFSARGLSLFHIATWNAMMTGCADRSQSFNLSLEHPLCADPQCPFIRTSRNSAFCVWNSDKVCGVWLFSSDKVWKSFDLKMPDDAVLACIG</sequence>
<dbReference type="Proteomes" id="UP000271098">
    <property type="component" value="Unassembled WGS sequence"/>
</dbReference>
<dbReference type="PANTHER" id="PTHR21325:SF28">
    <property type="entry name" value="SGNH DOMAIN-CONTAINING PROTEIN"/>
    <property type="match status" value="1"/>
</dbReference>
<reference evidence="1 2" key="2">
    <citation type="submission" date="2018-11" db="EMBL/GenBank/DDBJ databases">
        <authorList>
            <consortium name="Pathogen Informatics"/>
        </authorList>
    </citation>
    <scope>NUCLEOTIDE SEQUENCE [LARGE SCALE GENOMIC DNA]</scope>
</reference>
<name>A0A183EHB1_9BILA</name>
<accession>A0A183EHB1</accession>
<gene>
    <name evidence="1" type="ORF">GPUH_LOCUS20353</name>
</gene>
<dbReference type="OrthoDB" id="5804615at2759"/>
<protein>
    <submittedName>
        <fullName evidence="3">Kringle domain-containing protein</fullName>
    </submittedName>
</protein>
<dbReference type="InterPro" id="IPR038885">
    <property type="entry name" value="PLB1"/>
</dbReference>
<dbReference type="GO" id="GO:0004620">
    <property type="term" value="F:phospholipase activity"/>
    <property type="evidence" value="ECO:0007669"/>
    <property type="project" value="InterPro"/>
</dbReference>
<dbReference type="AlphaFoldDB" id="A0A183EHB1"/>
<proteinExistence type="predicted"/>